<accession>A0ABR1H8N6</accession>
<gene>
    <name evidence="1" type="ORF">QQX98_004600</name>
</gene>
<sequence>MSLVESGLLRPLYNDARCEDGKHGAWSFWQAVMRLALPQLDVCSVFAGRSSEASLRQTEMAVRRYDEPSDTLSDVRCVRCKHPSFSVRDVEQQALDAAQTSMRKDGLQWIWAMATVGVSFRVWYIDEGGVQAVPVSVPAKDGESGQYIDAGSSDASVFSDAVQRIKLGLPLHVAPVRPGQEVN</sequence>
<reference evidence="1 2" key="1">
    <citation type="journal article" date="2025" name="Microbiol. Resour. Announc.">
        <title>Draft genome sequences for Neonectria magnoliae and Neonectria punicea, canker pathogens of Liriodendron tulipifera and Acer saccharum in West Virginia.</title>
        <authorList>
            <person name="Petronek H.M."/>
            <person name="Kasson M.T."/>
            <person name="Metheny A.M."/>
            <person name="Stauder C.M."/>
            <person name="Lovett B."/>
            <person name="Lynch S.C."/>
            <person name="Garnas J.R."/>
            <person name="Kasson L.R."/>
            <person name="Stajich J.E."/>
        </authorList>
    </citation>
    <scope>NUCLEOTIDE SEQUENCE [LARGE SCALE GENOMIC DNA]</scope>
    <source>
        <strain evidence="1 2">NRRL 64653</strain>
    </source>
</reference>
<protein>
    <submittedName>
        <fullName evidence="1">Uncharacterized protein</fullName>
    </submittedName>
</protein>
<proteinExistence type="predicted"/>
<evidence type="ECO:0000313" key="2">
    <source>
        <dbReference type="Proteomes" id="UP001498476"/>
    </source>
</evidence>
<organism evidence="1 2">
    <name type="scientific">Neonectria punicea</name>
    <dbReference type="NCBI Taxonomy" id="979145"/>
    <lineage>
        <taxon>Eukaryota</taxon>
        <taxon>Fungi</taxon>
        <taxon>Dikarya</taxon>
        <taxon>Ascomycota</taxon>
        <taxon>Pezizomycotina</taxon>
        <taxon>Sordariomycetes</taxon>
        <taxon>Hypocreomycetidae</taxon>
        <taxon>Hypocreales</taxon>
        <taxon>Nectriaceae</taxon>
        <taxon>Neonectria</taxon>
    </lineage>
</organism>
<dbReference type="Proteomes" id="UP001498476">
    <property type="component" value="Unassembled WGS sequence"/>
</dbReference>
<evidence type="ECO:0000313" key="1">
    <source>
        <dbReference type="EMBL" id="KAK7417480.1"/>
    </source>
</evidence>
<comment type="caution">
    <text evidence="1">The sequence shown here is derived from an EMBL/GenBank/DDBJ whole genome shotgun (WGS) entry which is preliminary data.</text>
</comment>
<dbReference type="EMBL" id="JAZAVJ010000057">
    <property type="protein sequence ID" value="KAK7417480.1"/>
    <property type="molecule type" value="Genomic_DNA"/>
</dbReference>
<keyword evidence="2" id="KW-1185">Reference proteome</keyword>
<name>A0ABR1H8N6_9HYPO</name>